<reference evidence="1 2" key="1">
    <citation type="submission" date="2016-11" db="EMBL/GenBank/DDBJ databases">
        <authorList>
            <person name="Jaros S."/>
            <person name="Januszkiewicz K."/>
            <person name="Wedrychowicz H."/>
        </authorList>
    </citation>
    <scope>NUCLEOTIDE SEQUENCE [LARGE SCALE GENOMIC DNA]</scope>
    <source>
        <strain evidence="1 2">DSM 16917</strain>
    </source>
</reference>
<dbReference type="EMBL" id="FQXG01000003">
    <property type="protein sequence ID" value="SHH60398.1"/>
    <property type="molecule type" value="Genomic_DNA"/>
</dbReference>
<evidence type="ECO:0000313" key="1">
    <source>
        <dbReference type="EMBL" id="SHH60398.1"/>
    </source>
</evidence>
<protein>
    <submittedName>
        <fullName evidence="1">Uncharacterized protein</fullName>
    </submittedName>
</protein>
<sequence>MSMRTIENVRLPNGTALAFGPEHNTAQALANHLASQMQLENDYCPAQWEAPNGPHDTNGDVAKAALVACNKAERRIIAEMDDLKASDADINAYYRDYANEYLLEALNEMAIGDCEQAHFEYVHSFVRGEYGSVLTEVQEHLESIDADLDFGLDELETAFFTAVTDRLLQNDRSVPFHFISDCTRAELVYSPDVDWEGAWTDYYTEFDQGSNLLEAIRADEHGNLLRLFNLVGIAPGDFADYLASEPLPGGLEIAPEAIEKFRALGQPADQHTSPGEVIDNELLFHILENANYHGVPVAATYMDIRSLYHRDVTQPMKLAKVSVGIHTPCVGAGHVESINKDAELVIPPLSAPCWTGSDTLHCPPSRLYDFSVPEMTSQAA</sequence>
<accession>A0A1M5UBV2</accession>
<keyword evidence="2" id="KW-1185">Reference proteome</keyword>
<evidence type="ECO:0000313" key="2">
    <source>
        <dbReference type="Proteomes" id="UP000184268"/>
    </source>
</evidence>
<dbReference type="RefSeq" id="WP_067655372.1">
    <property type="nucleotide sequence ID" value="NZ_FQXG01000003.1"/>
</dbReference>
<name>A0A1M5UBV2_9GAMM</name>
<gene>
    <name evidence="1" type="ORF">SAMN02745129_2491</name>
</gene>
<organism evidence="1 2">
    <name type="scientific">Ferrimonas marina</name>
    <dbReference type="NCBI Taxonomy" id="299255"/>
    <lineage>
        <taxon>Bacteria</taxon>
        <taxon>Pseudomonadati</taxon>
        <taxon>Pseudomonadota</taxon>
        <taxon>Gammaproteobacteria</taxon>
        <taxon>Alteromonadales</taxon>
        <taxon>Ferrimonadaceae</taxon>
        <taxon>Ferrimonas</taxon>
    </lineage>
</organism>
<dbReference type="STRING" id="299255.SAMN02745129_2491"/>
<dbReference type="Proteomes" id="UP000184268">
    <property type="component" value="Unassembled WGS sequence"/>
</dbReference>
<dbReference type="AlphaFoldDB" id="A0A1M5UBV2"/>
<proteinExistence type="predicted"/>